<keyword evidence="1" id="KW-0472">Membrane</keyword>
<dbReference type="OrthoDB" id="95800at2"/>
<dbReference type="AlphaFoldDB" id="A0A0K9FFR5"/>
<evidence type="ECO:0000313" key="3">
    <source>
        <dbReference type="Proteomes" id="UP000037326"/>
    </source>
</evidence>
<organism evidence="2 3">
    <name type="scientific">Lysinibacillus xylanilyticus</name>
    <dbReference type="NCBI Taxonomy" id="582475"/>
    <lineage>
        <taxon>Bacteria</taxon>
        <taxon>Bacillati</taxon>
        <taxon>Bacillota</taxon>
        <taxon>Bacilli</taxon>
        <taxon>Bacillales</taxon>
        <taxon>Bacillaceae</taxon>
        <taxon>Lysinibacillus</taxon>
    </lineage>
</organism>
<dbReference type="Pfam" id="PF22564">
    <property type="entry name" value="HAAS"/>
    <property type="match status" value="1"/>
</dbReference>
<feature type="transmembrane region" description="Helical" evidence="1">
    <location>
        <begin position="150"/>
        <end position="168"/>
    </location>
</feature>
<feature type="transmembrane region" description="Helical" evidence="1">
    <location>
        <begin position="82"/>
        <end position="108"/>
    </location>
</feature>
<evidence type="ECO:0000256" key="1">
    <source>
        <dbReference type="SAM" id="Phobius"/>
    </source>
</evidence>
<feature type="transmembrane region" description="Helical" evidence="1">
    <location>
        <begin position="114"/>
        <end position="143"/>
    </location>
</feature>
<dbReference type="Proteomes" id="UP000037326">
    <property type="component" value="Unassembled WGS sequence"/>
</dbReference>
<dbReference type="GeneID" id="96599186"/>
<protein>
    <recommendedName>
        <fullName evidence="4">DUF1700 domain-containing protein</fullName>
    </recommendedName>
</protein>
<evidence type="ECO:0008006" key="4">
    <source>
        <dbReference type="Google" id="ProtNLM"/>
    </source>
</evidence>
<keyword evidence="1" id="KW-0812">Transmembrane</keyword>
<proteinExistence type="predicted"/>
<sequence>MNRASFLKKLRGKLQRLPAHEIDAALAYYEEYFDEAGEENEQRVIQQLGSPSHVASQIMADYALKDLEATSTSTSTKKNMSAIWLIILAIISAPLSLPLLVVAIALIFSFGAVIFSVIIAIIATVLSIFFGGIVALISGFFILTQHWPTALLFMGVGFIVTGLGIMLFPIVARLIKTIVVVCVEALGKLFHKITKKRKEGY</sequence>
<dbReference type="EMBL" id="LFXJ01000005">
    <property type="protein sequence ID" value="KMY33023.1"/>
    <property type="molecule type" value="Genomic_DNA"/>
</dbReference>
<gene>
    <name evidence="2" type="ORF">ACZ11_13200</name>
</gene>
<evidence type="ECO:0000313" key="2">
    <source>
        <dbReference type="EMBL" id="KMY33023.1"/>
    </source>
</evidence>
<dbReference type="RefSeq" id="WP_049666737.1">
    <property type="nucleotide sequence ID" value="NZ_LFXJ01000005.1"/>
</dbReference>
<name>A0A0K9FFR5_9BACI</name>
<dbReference type="PATRIC" id="fig|582475.4.peg.2292"/>
<reference evidence="3" key="1">
    <citation type="submission" date="2015-07" db="EMBL/GenBank/DDBJ databases">
        <authorList>
            <consortium name="Consortium for Microbial Forensics and Genomics (microFORGE)"/>
            <person name="Knight B.M."/>
            <person name="Roberts D.P."/>
            <person name="Lin D."/>
            <person name="Hari K."/>
            <person name="Fletcher J."/>
            <person name="Melcher U."/>
            <person name="Blagden T."/>
            <person name="Winegar R.A."/>
        </authorList>
    </citation>
    <scope>NUCLEOTIDE SEQUENCE [LARGE SCALE GENOMIC DNA]</scope>
    <source>
        <strain evidence="3">DSM 23493</strain>
    </source>
</reference>
<keyword evidence="1" id="KW-1133">Transmembrane helix</keyword>
<comment type="caution">
    <text evidence="2">The sequence shown here is derived from an EMBL/GenBank/DDBJ whole genome shotgun (WGS) entry which is preliminary data.</text>
</comment>
<accession>A0A0K9FFR5</accession>